<proteinExistence type="predicted"/>
<feature type="compositionally biased region" description="Low complexity" evidence="4">
    <location>
        <begin position="98"/>
        <end position="108"/>
    </location>
</feature>
<feature type="compositionally biased region" description="Acidic residues" evidence="4">
    <location>
        <begin position="473"/>
        <end position="484"/>
    </location>
</feature>
<dbReference type="SMART" id="SM00297">
    <property type="entry name" value="BROMO"/>
    <property type="match status" value="1"/>
</dbReference>
<feature type="compositionally biased region" description="Polar residues" evidence="4">
    <location>
        <begin position="929"/>
        <end position="938"/>
    </location>
</feature>
<comment type="caution">
    <text evidence="6">The sequence shown here is derived from an EMBL/GenBank/DDBJ whole genome shotgun (WGS) entry which is preliminary data.</text>
</comment>
<dbReference type="Proteomes" id="UP001497382">
    <property type="component" value="Unassembled WGS sequence"/>
</dbReference>
<feature type="compositionally biased region" description="Basic and acidic residues" evidence="4">
    <location>
        <begin position="505"/>
        <end position="515"/>
    </location>
</feature>
<gene>
    <name evidence="6" type="ORF">LARSCL_LOCUS14749</name>
</gene>
<evidence type="ECO:0000256" key="4">
    <source>
        <dbReference type="SAM" id="MobiDB-lite"/>
    </source>
</evidence>
<dbReference type="SUPFAM" id="SSF47370">
    <property type="entry name" value="Bromodomain"/>
    <property type="match status" value="1"/>
</dbReference>
<feature type="region of interest" description="Disordered" evidence="4">
    <location>
        <begin position="121"/>
        <end position="144"/>
    </location>
</feature>
<dbReference type="Pfam" id="PF00439">
    <property type="entry name" value="Bromodomain"/>
    <property type="match status" value="1"/>
</dbReference>
<feature type="region of interest" description="Disordered" evidence="4">
    <location>
        <begin position="44"/>
        <end position="108"/>
    </location>
</feature>
<feature type="compositionally biased region" description="Basic residues" evidence="4">
    <location>
        <begin position="919"/>
        <end position="928"/>
    </location>
</feature>
<feature type="compositionally biased region" description="Polar residues" evidence="4">
    <location>
        <begin position="523"/>
        <end position="549"/>
    </location>
</feature>
<dbReference type="EMBL" id="CAXIEN010000216">
    <property type="protein sequence ID" value="CAL1287307.1"/>
    <property type="molecule type" value="Genomic_DNA"/>
</dbReference>
<dbReference type="PANTHER" id="PTHR15398:SF4">
    <property type="entry name" value="BROMODOMAIN-CONTAINING PROTEIN 8 ISOFORM X1"/>
    <property type="match status" value="1"/>
</dbReference>
<feature type="coiled-coil region" evidence="3">
    <location>
        <begin position="230"/>
        <end position="260"/>
    </location>
</feature>
<evidence type="ECO:0000256" key="2">
    <source>
        <dbReference type="PROSITE-ProRule" id="PRU00035"/>
    </source>
</evidence>
<feature type="compositionally biased region" description="Acidic residues" evidence="4">
    <location>
        <begin position="70"/>
        <end position="80"/>
    </location>
</feature>
<dbReference type="PANTHER" id="PTHR15398">
    <property type="entry name" value="BROMODOMAIN-CONTAINING PROTEIN 8"/>
    <property type="match status" value="1"/>
</dbReference>
<feature type="region of interest" description="Disordered" evidence="4">
    <location>
        <begin position="360"/>
        <end position="427"/>
    </location>
</feature>
<dbReference type="PROSITE" id="PS50014">
    <property type="entry name" value="BROMODOMAIN_2"/>
    <property type="match status" value="1"/>
</dbReference>
<dbReference type="GO" id="GO:0035267">
    <property type="term" value="C:NuA4 histone acetyltransferase complex"/>
    <property type="evidence" value="ECO:0007669"/>
    <property type="project" value="TreeGrafter"/>
</dbReference>
<dbReference type="CDD" id="cd05507">
    <property type="entry name" value="Bromo_brd8_like"/>
    <property type="match status" value="1"/>
</dbReference>
<feature type="region of interest" description="Disordered" evidence="4">
    <location>
        <begin position="505"/>
        <end position="549"/>
    </location>
</feature>
<dbReference type="InterPro" id="IPR037966">
    <property type="entry name" value="Brd8_Bromo_dom"/>
</dbReference>
<dbReference type="Gene3D" id="1.20.920.10">
    <property type="entry name" value="Bromodomain-like"/>
    <property type="match status" value="1"/>
</dbReference>
<dbReference type="InterPro" id="IPR001487">
    <property type="entry name" value="Bromodomain"/>
</dbReference>
<protein>
    <recommendedName>
        <fullName evidence="5">Bromo domain-containing protein</fullName>
    </recommendedName>
</protein>
<evidence type="ECO:0000259" key="5">
    <source>
        <dbReference type="PROSITE" id="PS50014"/>
    </source>
</evidence>
<evidence type="ECO:0000256" key="1">
    <source>
        <dbReference type="ARBA" id="ARBA00023117"/>
    </source>
</evidence>
<feature type="compositionally biased region" description="Low complexity" evidence="4">
    <location>
        <begin position="372"/>
        <end position="382"/>
    </location>
</feature>
<feature type="compositionally biased region" description="Low complexity" evidence="4">
    <location>
        <begin position="767"/>
        <end position="780"/>
    </location>
</feature>
<organism evidence="6 7">
    <name type="scientific">Larinioides sclopetarius</name>
    <dbReference type="NCBI Taxonomy" id="280406"/>
    <lineage>
        <taxon>Eukaryota</taxon>
        <taxon>Metazoa</taxon>
        <taxon>Ecdysozoa</taxon>
        <taxon>Arthropoda</taxon>
        <taxon>Chelicerata</taxon>
        <taxon>Arachnida</taxon>
        <taxon>Araneae</taxon>
        <taxon>Araneomorphae</taxon>
        <taxon>Entelegynae</taxon>
        <taxon>Araneoidea</taxon>
        <taxon>Araneidae</taxon>
        <taxon>Larinioides</taxon>
    </lineage>
</organism>
<evidence type="ECO:0000313" key="7">
    <source>
        <dbReference type="Proteomes" id="UP001497382"/>
    </source>
</evidence>
<feature type="region of interest" description="Disordered" evidence="4">
    <location>
        <begin position="905"/>
        <end position="944"/>
    </location>
</feature>
<feature type="region of interest" description="Disordered" evidence="4">
    <location>
        <begin position="752"/>
        <end position="791"/>
    </location>
</feature>
<feature type="compositionally biased region" description="Low complexity" evidence="4">
    <location>
        <begin position="44"/>
        <end position="58"/>
    </location>
</feature>
<feature type="compositionally biased region" description="Acidic residues" evidence="4">
    <location>
        <begin position="755"/>
        <end position="764"/>
    </location>
</feature>
<dbReference type="InterPro" id="IPR036427">
    <property type="entry name" value="Bromodomain-like_sf"/>
</dbReference>
<evidence type="ECO:0000313" key="6">
    <source>
        <dbReference type="EMBL" id="CAL1287307.1"/>
    </source>
</evidence>
<dbReference type="AlphaFoldDB" id="A0AAV2ATY3"/>
<name>A0AAV2ATY3_9ARAC</name>
<keyword evidence="7" id="KW-1185">Reference proteome</keyword>
<feature type="compositionally biased region" description="Basic residues" evidence="4">
    <location>
        <begin position="451"/>
        <end position="462"/>
    </location>
</feature>
<accession>A0AAV2ATY3</accession>
<feature type="domain" description="Bromo" evidence="5">
    <location>
        <begin position="811"/>
        <end position="881"/>
    </location>
</feature>
<feature type="compositionally biased region" description="Basic and acidic residues" evidence="4">
    <location>
        <begin position="360"/>
        <end position="371"/>
    </location>
</feature>
<sequence length="944" mass="105010">MPPAVQSVVIKTEENDVANAQLNSVVSVPSSFPQSSPLLTSLLSSIASPSSSQISSSINTPVKKPNPVNDSDDNKEEIDTMDLSQECSPRHLDPKSPPSTSDSSPLLNSLLKNSQSASINLFTSPGKEISPNTTTPSRPFFNPTSSLATAAAQQLVAATSATFNDQNSQQLELPEKYKTNLQFFKTASACSADKKNIMFNNPVSLKETLGSEKSLNKKRKDIDDASQESIDILEAVCESINQAFEEKERQKNLSENKKLETNGTKVLVKQAADISKIQDMEANKFCIEELSSAIGDNPLSLFEEDLNHTFTSSDRKYSEESIDSFSSTSFEFTLNKNEEVPSEEGKKANEKKFYRSRAFNKKEDSTEKNKESSSLLESPNESIYAKSESEISETSFTSNVSSVVGSTEKKQQDSNSSSPMDPKSPIFKNARTSIENMEMIQVEVPMAPRTYSRRGKRRRGRPAKSIPIKQAEPEDQYEFTESTEENSVVYRTSNTLCYMPRMKEDFQQEDSKEKAFSPMESEGMTSNSTSPSSCRKNAKLSSLNEEPSNFQSLNATGALFGSNERMSDSLTSDEASNHFLNEDKFKKWEENCEENDDGVSRSSIDNSNSLLKVVEISKKKCSTPVRSSPRILPVSKGKKQSSSVFLEELSTRSRDLEEMFAQNPVDTKEKNFVPVESLSLGIKSNDCHVSSLSAIESNKQIDDVEECESLQGSITTVVSPPSANVIEGQEFLYDKQDLFNIVSPKCSETILQSSEESEEYESDNWDSQSASTNKSSSYSSETRPRLRRKESDTAEYKAWKKAISIVLREASCHKNANIFLQKVTNDVAPGYLNIVHRPMDLSLIKKNIDTGVIRTTDEFHRDMLLMFQNAIMYNSSDHDVYQMAVEMQRDVLKQISAFLATQSRNKEEISEASSLRGARTVKSHKKSGKQSTAANSSNQKDETD</sequence>
<evidence type="ECO:0000256" key="3">
    <source>
        <dbReference type="SAM" id="Coils"/>
    </source>
</evidence>
<keyword evidence="3" id="KW-0175">Coiled coil</keyword>
<keyword evidence="1 2" id="KW-0103">Bromodomain</keyword>
<feature type="region of interest" description="Disordered" evidence="4">
    <location>
        <begin position="447"/>
        <end position="485"/>
    </location>
</feature>
<reference evidence="6 7" key="1">
    <citation type="submission" date="2024-04" db="EMBL/GenBank/DDBJ databases">
        <authorList>
            <person name="Rising A."/>
            <person name="Reimegard J."/>
            <person name="Sonavane S."/>
            <person name="Akerstrom W."/>
            <person name="Nylinder S."/>
            <person name="Hedman E."/>
            <person name="Kallberg Y."/>
        </authorList>
    </citation>
    <scope>NUCLEOTIDE SEQUENCE [LARGE SCALE GENOMIC DNA]</scope>
</reference>